<accession>A0A0E9MKY0</accession>
<evidence type="ECO:0000313" key="2">
    <source>
        <dbReference type="Proteomes" id="UP000033202"/>
    </source>
</evidence>
<organism evidence="1 2">
    <name type="scientific">Sphingomonas changbaiensis NBRC 104936</name>
    <dbReference type="NCBI Taxonomy" id="1219043"/>
    <lineage>
        <taxon>Bacteria</taxon>
        <taxon>Pseudomonadati</taxon>
        <taxon>Pseudomonadota</taxon>
        <taxon>Alphaproteobacteria</taxon>
        <taxon>Sphingomonadales</taxon>
        <taxon>Sphingomonadaceae</taxon>
        <taxon>Sphingomonas</taxon>
    </lineage>
</organism>
<sequence>MLRRSIPALALVAVCLGGCQPTPSETQINKRLRSPSGALTAIYAEDLGGGPATGVSEDVYIVDGDRFPRVADRVFSDECVHNLQLAWEGSASLRIDYDVSQDFHEDTDRHGPNGLPLWLWGRSPAQAINVHLVRHLTPPGNGC</sequence>
<name>A0A0E9MKY0_9SPHN</name>
<evidence type="ECO:0000313" key="1">
    <source>
        <dbReference type="EMBL" id="GAO38168.1"/>
    </source>
</evidence>
<dbReference type="EMBL" id="BBWU01000009">
    <property type="protein sequence ID" value="GAO38168.1"/>
    <property type="molecule type" value="Genomic_DNA"/>
</dbReference>
<dbReference type="Proteomes" id="UP000033202">
    <property type="component" value="Unassembled WGS sequence"/>
</dbReference>
<dbReference type="AlphaFoldDB" id="A0A0E9MKY0"/>
<proteinExistence type="predicted"/>
<protein>
    <submittedName>
        <fullName evidence="1">Uncharacterized protein</fullName>
    </submittedName>
</protein>
<comment type="caution">
    <text evidence="1">The sequence shown here is derived from an EMBL/GenBank/DDBJ whole genome shotgun (WGS) entry which is preliminary data.</text>
</comment>
<gene>
    <name evidence="1" type="ORF">SCH01S_09_00150</name>
</gene>
<keyword evidence="2" id="KW-1185">Reference proteome</keyword>
<reference evidence="1 2" key="1">
    <citation type="submission" date="2015-04" db="EMBL/GenBank/DDBJ databases">
        <title>Whole genome shotgun sequence of Sphingomonas changbaiensis NBRC 104936.</title>
        <authorList>
            <person name="Katano-Makiyama Y."/>
            <person name="Hosoyama A."/>
            <person name="Hashimoto M."/>
            <person name="Noguchi M."/>
            <person name="Tsuchikane K."/>
            <person name="Ohji S."/>
            <person name="Yamazoe A."/>
            <person name="Ichikawa N."/>
            <person name="Kimura A."/>
            <person name="Fujita N."/>
        </authorList>
    </citation>
    <scope>NUCLEOTIDE SEQUENCE [LARGE SCALE GENOMIC DNA]</scope>
    <source>
        <strain evidence="1 2">NBRC 104936</strain>
    </source>
</reference>